<proteinExistence type="inferred from homology"/>
<gene>
    <name evidence="7" type="ORF">WJX73_006763</name>
</gene>
<keyword evidence="3 6" id="KW-0812">Transmembrane</keyword>
<evidence type="ECO:0000256" key="3">
    <source>
        <dbReference type="ARBA" id="ARBA00022692"/>
    </source>
</evidence>
<comment type="similarity">
    <text evidence="2">Belongs to the LIMR family.</text>
</comment>
<sequence length="348" mass="39629">MPTLWLFFVVAGPLIILAILWGLSIMPIRGTSLPVRLDVGLAWLAALSILLLVPTDVASTLQGRQPSVLSQGWRMAYWYGFIVQFTILPFHQELADSGHFHLADRCIASLRNNLVFYGILVGIGAAGLLLLILTRHLYITNVVGFCIASSNAFGLIAGIFLMGYGLVAIPKKLWRLADSKTQRRVLTHQAGVQADRAISARLELSKARALVAKVSEMFPRRDPMRKYMDKIVTLSVRLGQELPSAEPLPRVDDEQMDYFDRQDLGHLRRRLRTAGESYARERSLYLELVQQFFELEDVVRNKERWGQPFRSSRHRRLPDWAGHLEWWWKCCLHAWAFRLLALLAALLS</sequence>
<feature type="transmembrane region" description="Helical" evidence="6">
    <location>
        <begin position="37"/>
        <end position="55"/>
    </location>
</feature>
<dbReference type="AlphaFoldDB" id="A0AAW1NSE5"/>
<feature type="transmembrane region" description="Helical" evidence="6">
    <location>
        <begin position="75"/>
        <end position="94"/>
    </location>
</feature>
<dbReference type="InterPro" id="IPR006876">
    <property type="entry name" value="LMBR1-like_membr_prot"/>
</dbReference>
<dbReference type="Proteomes" id="UP001465755">
    <property type="component" value="Unassembled WGS sequence"/>
</dbReference>
<evidence type="ECO:0000256" key="5">
    <source>
        <dbReference type="ARBA" id="ARBA00023136"/>
    </source>
</evidence>
<feature type="non-terminal residue" evidence="7">
    <location>
        <position position="348"/>
    </location>
</feature>
<dbReference type="PANTHER" id="PTHR21355">
    <property type="entry name" value="G-PROTEIN COUPLED RECEPTOR-ASSOCIATED PROTEIN LMBRD2"/>
    <property type="match status" value="1"/>
</dbReference>
<evidence type="ECO:0000256" key="2">
    <source>
        <dbReference type="ARBA" id="ARBA00010487"/>
    </source>
</evidence>
<organism evidence="7 8">
    <name type="scientific">Symbiochloris irregularis</name>
    <dbReference type="NCBI Taxonomy" id="706552"/>
    <lineage>
        <taxon>Eukaryota</taxon>
        <taxon>Viridiplantae</taxon>
        <taxon>Chlorophyta</taxon>
        <taxon>core chlorophytes</taxon>
        <taxon>Trebouxiophyceae</taxon>
        <taxon>Trebouxiales</taxon>
        <taxon>Trebouxiaceae</taxon>
        <taxon>Symbiochloris</taxon>
    </lineage>
</organism>
<dbReference type="PANTHER" id="PTHR21355:SF0">
    <property type="entry name" value="G-PROTEIN COUPLED RECEPTOR-ASSOCIATED PROTEIN LMBRD2"/>
    <property type="match status" value="1"/>
</dbReference>
<keyword evidence="4 6" id="KW-1133">Transmembrane helix</keyword>
<comment type="subcellular location">
    <subcellularLocation>
        <location evidence="1">Membrane</location>
        <topology evidence="1">Multi-pass membrane protein</topology>
    </subcellularLocation>
</comment>
<evidence type="ECO:0000256" key="4">
    <source>
        <dbReference type="ARBA" id="ARBA00022989"/>
    </source>
</evidence>
<feature type="transmembrane region" description="Helical" evidence="6">
    <location>
        <begin position="6"/>
        <end position="25"/>
    </location>
</feature>
<keyword evidence="5 6" id="KW-0472">Membrane</keyword>
<feature type="transmembrane region" description="Helical" evidence="6">
    <location>
        <begin position="139"/>
        <end position="167"/>
    </location>
</feature>
<evidence type="ECO:0000313" key="7">
    <source>
        <dbReference type="EMBL" id="KAK9795930.1"/>
    </source>
</evidence>
<reference evidence="7 8" key="1">
    <citation type="journal article" date="2024" name="Nat. Commun.">
        <title>Phylogenomics reveals the evolutionary origins of lichenization in chlorophyte algae.</title>
        <authorList>
            <person name="Puginier C."/>
            <person name="Libourel C."/>
            <person name="Otte J."/>
            <person name="Skaloud P."/>
            <person name="Haon M."/>
            <person name="Grisel S."/>
            <person name="Petersen M."/>
            <person name="Berrin J.G."/>
            <person name="Delaux P.M."/>
            <person name="Dal Grande F."/>
            <person name="Keller J."/>
        </authorList>
    </citation>
    <scope>NUCLEOTIDE SEQUENCE [LARGE SCALE GENOMIC DNA]</scope>
    <source>
        <strain evidence="7 8">SAG 2036</strain>
    </source>
</reference>
<accession>A0AAW1NSE5</accession>
<keyword evidence="8" id="KW-1185">Reference proteome</keyword>
<dbReference type="EMBL" id="JALJOQ010000121">
    <property type="protein sequence ID" value="KAK9795930.1"/>
    <property type="molecule type" value="Genomic_DNA"/>
</dbReference>
<evidence type="ECO:0000256" key="1">
    <source>
        <dbReference type="ARBA" id="ARBA00004141"/>
    </source>
</evidence>
<evidence type="ECO:0000256" key="6">
    <source>
        <dbReference type="SAM" id="Phobius"/>
    </source>
</evidence>
<evidence type="ECO:0000313" key="8">
    <source>
        <dbReference type="Proteomes" id="UP001465755"/>
    </source>
</evidence>
<dbReference type="GO" id="GO:0016020">
    <property type="term" value="C:membrane"/>
    <property type="evidence" value="ECO:0007669"/>
    <property type="project" value="UniProtKB-SubCell"/>
</dbReference>
<feature type="transmembrane region" description="Helical" evidence="6">
    <location>
        <begin position="114"/>
        <end position="133"/>
    </location>
</feature>
<comment type="caution">
    <text evidence="7">The sequence shown here is derived from an EMBL/GenBank/DDBJ whole genome shotgun (WGS) entry which is preliminary data.</text>
</comment>
<protein>
    <submittedName>
        <fullName evidence="7">Uncharacterized protein</fullName>
    </submittedName>
</protein>
<dbReference type="Pfam" id="PF04791">
    <property type="entry name" value="LMBR1"/>
    <property type="match status" value="1"/>
</dbReference>
<name>A0AAW1NSE5_9CHLO</name>
<dbReference type="InterPro" id="IPR051584">
    <property type="entry name" value="GPCR-associated_LMBR1"/>
</dbReference>